<dbReference type="Proteomes" id="UP000184231">
    <property type="component" value="Unassembled WGS sequence"/>
</dbReference>
<proteinExistence type="predicted"/>
<dbReference type="EMBL" id="FQYX01000002">
    <property type="protein sequence ID" value="SHI48178.1"/>
    <property type="molecule type" value="Genomic_DNA"/>
</dbReference>
<evidence type="ECO:0000313" key="1">
    <source>
        <dbReference type="EMBL" id="SHI48178.1"/>
    </source>
</evidence>
<evidence type="ECO:0000313" key="2">
    <source>
        <dbReference type="Proteomes" id="UP000184231"/>
    </source>
</evidence>
<accession>A0A1M6BHW5</accession>
<dbReference type="AlphaFoldDB" id="A0A1M6BHW5"/>
<name>A0A1M6BHW5_9FLAO</name>
<keyword evidence="2" id="KW-1185">Reference proteome</keyword>
<gene>
    <name evidence="1" type="ORF">SAMN04487911_102203</name>
</gene>
<sequence length="73" mass="8815">MVKNVVIINNNYWGEVMFLFLLDAMEEYWLRQKRNYNRRNLSFPFYNAKTYVWLIFKSTQIKKALPNGGASIF</sequence>
<organism evidence="1 2">
    <name type="scientific">Arenibacter nanhaiticus</name>
    <dbReference type="NCBI Taxonomy" id="558155"/>
    <lineage>
        <taxon>Bacteria</taxon>
        <taxon>Pseudomonadati</taxon>
        <taxon>Bacteroidota</taxon>
        <taxon>Flavobacteriia</taxon>
        <taxon>Flavobacteriales</taxon>
        <taxon>Flavobacteriaceae</taxon>
        <taxon>Arenibacter</taxon>
    </lineage>
</organism>
<protein>
    <submittedName>
        <fullName evidence="1">Uncharacterized protein</fullName>
    </submittedName>
</protein>
<reference evidence="1 2" key="1">
    <citation type="submission" date="2016-11" db="EMBL/GenBank/DDBJ databases">
        <authorList>
            <person name="Jaros S."/>
            <person name="Januszkiewicz K."/>
            <person name="Wedrychowicz H."/>
        </authorList>
    </citation>
    <scope>NUCLEOTIDE SEQUENCE [LARGE SCALE GENOMIC DNA]</scope>
    <source>
        <strain evidence="1 2">CGMCC 1.8863</strain>
    </source>
</reference>